<accession>A0AAV0G0U1</accession>
<sequence>MPEYDRQYLSRQGKHVHLYDGGLDYVVQGALMLREQH</sequence>
<dbReference type="Proteomes" id="UP001152523">
    <property type="component" value="Unassembled WGS sequence"/>
</dbReference>
<proteinExistence type="predicted"/>
<organism evidence="1 2">
    <name type="scientific">Cuscuta epithymum</name>
    <dbReference type="NCBI Taxonomy" id="186058"/>
    <lineage>
        <taxon>Eukaryota</taxon>
        <taxon>Viridiplantae</taxon>
        <taxon>Streptophyta</taxon>
        <taxon>Embryophyta</taxon>
        <taxon>Tracheophyta</taxon>
        <taxon>Spermatophyta</taxon>
        <taxon>Magnoliopsida</taxon>
        <taxon>eudicotyledons</taxon>
        <taxon>Gunneridae</taxon>
        <taxon>Pentapetalae</taxon>
        <taxon>asterids</taxon>
        <taxon>lamiids</taxon>
        <taxon>Solanales</taxon>
        <taxon>Convolvulaceae</taxon>
        <taxon>Cuscuteae</taxon>
        <taxon>Cuscuta</taxon>
        <taxon>Cuscuta subgen. Cuscuta</taxon>
    </lineage>
</organism>
<protein>
    <submittedName>
        <fullName evidence="1">Uncharacterized protein</fullName>
    </submittedName>
</protein>
<dbReference type="AlphaFoldDB" id="A0AAV0G0U1"/>
<dbReference type="EMBL" id="CAMAPF010001031">
    <property type="protein sequence ID" value="CAH9141578.1"/>
    <property type="molecule type" value="Genomic_DNA"/>
</dbReference>
<evidence type="ECO:0000313" key="1">
    <source>
        <dbReference type="EMBL" id="CAH9141578.1"/>
    </source>
</evidence>
<evidence type="ECO:0000313" key="2">
    <source>
        <dbReference type="Proteomes" id="UP001152523"/>
    </source>
</evidence>
<gene>
    <name evidence="1" type="ORF">CEPIT_LOCUS39233</name>
</gene>
<keyword evidence="2" id="KW-1185">Reference proteome</keyword>
<feature type="non-terminal residue" evidence="1">
    <location>
        <position position="37"/>
    </location>
</feature>
<comment type="caution">
    <text evidence="1">The sequence shown here is derived from an EMBL/GenBank/DDBJ whole genome shotgun (WGS) entry which is preliminary data.</text>
</comment>
<name>A0AAV0G0U1_9ASTE</name>
<reference evidence="1" key="1">
    <citation type="submission" date="2022-07" db="EMBL/GenBank/DDBJ databases">
        <authorList>
            <person name="Macas J."/>
            <person name="Novak P."/>
            <person name="Neumann P."/>
        </authorList>
    </citation>
    <scope>NUCLEOTIDE SEQUENCE</scope>
</reference>